<comment type="caution">
    <text evidence="1">The sequence shown here is derived from an EMBL/GenBank/DDBJ whole genome shotgun (WGS) entry which is preliminary data.</text>
</comment>
<proteinExistence type="predicted"/>
<protein>
    <submittedName>
        <fullName evidence="1">Uncharacterized protein</fullName>
    </submittedName>
</protein>
<accession>A0A843SBW3</accession>
<evidence type="ECO:0000313" key="2">
    <source>
        <dbReference type="Proteomes" id="UP000444318"/>
    </source>
</evidence>
<dbReference type="EMBL" id="WHUF01000001">
    <property type="protein sequence ID" value="MQA18197.1"/>
    <property type="molecule type" value="Genomic_DNA"/>
</dbReference>
<dbReference type="RefSeq" id="WP_152801044.1">
    <property type="nucleotide sequence ID" value="NZ_WHUF01000001.1"/>
</dbReference>
<dbReference type="InterPro" id="IPR053847">
    <property type="entry name" value="DUF6928"/>
</dbReference>
<dbReference type="Pfam" id="PF21997">
    <property type="entry name" value="DUF6928"/>
    <property type="match status" value="1"/>
</dbReference>
<keyword evidence="2" id="KW-1185">Reference proteome</keyword>
<organism evidence="1 2">
    <name type="scientific">Rugamonas rivuli</name>
    <dbReference type="NCBI Taxonomy" id="2743358"/>
    <lineage>
        <taxon>Bacteria</taxon>
        <taxon>Pseudomonadati</taxon>
        <taxon>Pseudomonadota</taxon>
        <taxon>Betaproteobacteria</taxon>
        <taxon>Burkholderiales</taxon>
        <taxon>Oxalobacteraceae</taxon>
        <taxon>Telluria group</taxon>
        <taxon>Rugamonas</taxon>
    </lineage>
</organism>
<reference evidence="1 2" key="1">
    <citation type="submission" date="2019-10" db="EMBL/GenBank/DDBJ databases">
        <title>Two novel species isolated from a subtropical stream in China.</title>
        <authorList>
            <person name="Lu H."/>
        </authorList>
    </citation>
    <scope>NUCLEOTIDE SEQUENCE [LARGE SCALE GENOMIC DNA]</scope>
    <source>
        <strain evidence="1 2">FT103W</strain>
    </source>
</reference>
<dbReference type="Proteomes" id="UP000444318">
    <property type="component" value="Unassembled WGS sequence"/>
</dbReference>
<sequence length="218" mass="24444">MGLSTAGVAFKPDSFTPGDEQEMIRRAFGSAFHPIPASEIRNYHDIRVPGNIAVESKNGATFIYNGELAERVLFEGQALEPALLSALGSPEVIVVFCHYDSGGSFGYAIWEKGVRVRSRVHTLDKTSDDGVPMELELPWLQAEQLVDEDGELAYRNMESGEIATEAYVTARMLGQVMDGLFGVAPWDEWDYKTKFNYYLRRPEEAAKQAPGKSWWKIW</sequence>
<gene>
    <name evidence="1" type="ORF">GEV01_01580</name>
</gene>
<dbReference type="AlphaFoldDB" id="A0A843SBW3"/>
<name>A0A843SBW3_9BURK</name>
<evidence type="ECO:0000313" key="1">
    <source>
        <dbReference type="EMBL" id="MQA18197.1"/>
    </source>
</evidence>